<sequence length="120" mass="14374">MDNLKEINQTLIDAKIREFEKIRDKVKYEMVKYEEKLPENIDRETYEVQLSEELNRQLDLVNKETDLNSEALYYHLKAQASLNKNISKKELTISALEFLEKSTNSKFMKKLMRELIKENK</sequence>
<protein>
    <submittedName>
        <fullName evidence="1">Uncharacterized protein</fullName>
    </submittedName>
</protein>
<dbReference type="AlphaFoldDB" id="A0A366SIS3"/>
<dbReference type="RefSeq" id="WP_113784103.1">
    <property type="nucleotide sequence ID" value="NZ_KZ845740.1"/>
</dbReference>
<dbReference type="Proteomes" id="UP000252800">
    <property type="component" value="Unassembled WGS sequence"/>
</dbReference>
<evidence type="ECO:0000313" key="2">
    <source>
        <dbReference type="Proteomes" id="UP000252800"/>
    </source>
</evidence>
<evidence type="ECO:0000313" key="1">
    <source>
        <dbReference type="EMBL" id="RBR30657.1"/>
    </source>
</evidence>
<gene>
    <name evidence="1" type="ORF">EB18_00667</name>
</gene>
<proteinExistence type="predicted"/>
<comment type="caution">
    <text evidence="1">The sequence shown here is derived from an EMBL/GenBank/DDBJ whole genome shotgun (WGS) entry which is preliminary data.</text>
</comment>
<organism evidence="1 2">
    <name type="scientific">Enterococcus cecorum</name>
    <dbReference type="NCBI Taxonomy" id="44008"/>
    <lineage>
        <taxon>Bacteria</taxon>
        <taxon>Bacillati</taxon>
        <taxon>Bacillota</taxon>
        <taxon>Bacilli</taxon>
        <taxon>Lactobacillales</taxon>
        <taxon>Enterococcaceae</taxon>
        <taxon>Enterococcus</taxon>
    </lineage>
</organism>
<name>A0A366SIS3_9ENTE</name>
<dbReference type="EMBL" id="LEOY01000004">
    <property type="protein sequence ID" value="RBR30657.1"/>
    <property type="molecule type" value="Genomic_DNA"/>
</dbReference>
<accession>A0A366SIS3</accession>
<reference evidence="1 2" key="1">
    <citation type="submission" date="2015-06" db="EMBL/GenBank/DDBJ databases">
        <title>The Genome Sequence of Enterococcus cecorum 170AEA1.</title>
        <authorList>
            <consortium name="The Broad Institute Genomics Platform"/>
            <consortium name="The Broad Institute Genome Sequencing Center for Infectious Disease"/>
            <person name="Earl A.M."/>
            <person name="Van Tyne D."/>
            <person name="Lebreton F."/>
            <person name="Saavedra J.T."/>
            <person name="Gilmore M.S."/>
            <person name="Manson McGuire A."/>
            <person name="Clock S."/>
            <person name="Crupain M."/>
            <person name="Rangan U."/>
            <person name="Young S."/>
            <person name="Abouelleil A."/>
            <person name="Cao P."/>
            <person name="Chapman S.B."/>
            <person name="Griggs A."/>
            <person name="Priest M."/>
            <person name="Shea T."/>
            <person name="Wortman J."/>
            <person name="Nusbaum C."/>
            <person name="Birren B."/>
        </authorList>
    </citation>
    <scope>NUCLEOTIDE SEQUENCE [LARGE SCALE GENOMIC DNA]</scope>
    <source>
        <strain evidence="1 2">170AEA1</strain>
    </source>
</reference>